<reference evidence="2" key="1">
    <citation type="submission" date="2016-06" db="EMBL/GenBank/DDBJ databases">
        <title>Draft genome sequence of Desulfoplanes formicivorans strain Pf12B.</title>
        <authorList>
            <person name="Watanabe M."/>
            <person name="Kojima H."/>
            <person name="Fukui M."/>
        </authorList>
    </citation>
    <scope>NUCLEOTIDE SEQUENCE [LARGE SCALE GENOMIC DNA]</scope>
    <source>
        <strain evidence="2">Pf12B</strain>
    </source>
</reference>
<gene>
    <name evidence="1" type="ORF">DPF_1761</name>
</gene>
<organism evidence="1 2">
    <name type="scientific">Desulfoplanes formicivorans</name>
    <dbReference type="NCBI Taxonomy" id="1592317"/>
    <lineage>
        <taxon>Bacteria</taxon>
        <taxon>Pseudomonadati</taxon>
        <taxon>Thermodesulfobacteriota</taxon>
        <taxon>Desulfovibrionia</taxon>
        <taxon>Desulfovibrionales</taxon>
        <taxon>Desulfoplanaceae</taxon>
        <taxon>Desulfoplanes</taxon>
    </lineage>
</organism>
<evidence type="ECO:0000313" key="2">
    <source>
        <dbReference type="Proteomes" id="UP000095200"/>
    </source>
</evidence>
<dbReference type="EMBL" id="BDFE01000016">
    <property type="protein sequence ID" value="GAU09041.1"/>
    <property type="molecule type" value="Genomic_DNA"/>
</dbReference>
<name>A0A194AIZ6_9BACT</name>
<protein>
    <submittedName>
        <fullName evidence="1">Uncharacterized protein</fullName>
    </submittedName>
</protein>
<dbReference type="AlphaFoldDB" id="A0A194AIZ6"/>
<evidence type="ECO:0000313" key="1">
    <source>
        <dbReference type="EMBL" id="GAU09041.1"/>
    </source>
</evidence>
<proteinExistence type="predicted"/>
<accession>A0A194AIZ6</accession>
<sequence>MNKNNLLARSVPVGHNFKRICRTGINTHGTPIASITVYVDDLILGYIRKHIIIDNKFHVISPSL</sequence>
<comment type="caution">
    <text evidence="1">The sequence shown here is derived from an EMBL/GenBank/DDBJ whole genome shotgun (WGS) entry which is preliminary data.</text>
</comment>
<keyword evidence="2" id="KW-1185">Reference proteome</keyword>
<dbReference type="Proteomes" id="UP000095200">
    <property type="component" value="Unassembled WGS sequence"/>
</dbReference>